<accession>A0A9W6SJL9</accession>
<gene>
    <name evidence="2" type="ORF">Afil01_18190</name>
</gene>
<reference evidence="2" key="1">
    <citation type="submission" date="2023-03" db="EMBL/GenBank/DDBJ databases">
        <title>Actinorhabdospora filicis NBRC 111898.</title>
        <authorList>
            <person name="Ichikawa N."/>
            <person name="Sato H."/>
            <person name="Tonouchi N."/>
        </authorList>
    </citation>
    <scope>NUCLEOTIDE SEQUENCE</scope>
    <source>
        <strain evidence="2">NBRC 111898</strain>
    </source>
</reference>
<organism evidence="2 3">
    <name type="scientific">Actinorhabdospora filicis</name>
    <dbReference type="NCBI Taxonomy" id="1785913"/>
    <lineage>
        <taxon>Bacteria</taxon>
        <taxon>Bacillati</taxon>
        <taxon>Actinomycetota</taxon>
        <taxon>Actinomycetes</taxon>
        <taxon>Micromonosporales</taxon>
        <taxon>Micromonosporaceae</taxon>
        <taxon>Actinorhabdospora</taxon>
    </lineage>
</organism>
<evidence type="ECO:0008006" key="4">
    <source>
        <dbReference type="Google" id="ProtNLM"/>
    </source>
</evidence>
<dbReference type="Proteomes" id="UP001165079">
    <property type="component" value="Unassembled WGS sequence"/>
</dbReference>
<comment type="caution">
    <text evidence="2">The sequence shown here is derived from an EMBL/GenBank/DDBJ whole genome shotgun (WGS) entry which is preliminary data.</text>
</comment>
<evidence type="ECO:0000313" key="2">
    <source>
        <dbReference type="EMBL" id="GLZ77012.1"/>
    </source>
</evidence>
<keyword evidence="3" id="KW-1185">Reference proteome</keyword>
<feature type="transmembrane region" description="Helical" evidence="1">
    <location>
        <begin position="44"/>
        <end position="62"/>
    </location>
</feature>
<keyword evidence="1" id="KW-0812">Transmembrane</keyword>
<dbReference type="EMBL" id="BSTX01000001">
    <property type="protein sequence ID" value="GLZ77012.1"/>
    <property type="molecule type" value="Genomic_DNA"/>
</dbReference>
<feature type="transmembrane region" description="Helical" evidence="1">
    <location>
        <begin position="146"/>
        <end position="168"/>
    </location>
</feature>
<dbReference type="AlphaFoldDB" id="A0A9W6SJL9"/>
<sequence>MTRDADPAETRRRRERRLFTGVALVLTIAPSALAFAARDLWYPAITFTIAAIGALALAWAAVRVPGALHRWRLPRRGITVTARILDKHSGRLTYVYRDDRDRDREYATGWTLASGTTLAVSYDPRDPSIAVAADGAGRWANLVPGLLGLAFGLGVYAFAVTIAIAAAFTD</sequence>
<keyword evidence="1" id="KW-1133">Transmembrane helix</keyword>
<proteinExistence type="predicted"/>
<name>A0A9W6SJL9_9ACTN</name>
<dbReference type="RefSeq" id="WP_285662150.1">
    <property type="nucleotide sequence ID" value="NZ_BSTX01000001.1"/>
</dbReference>
<evidence type="ECO:0000256" key="1">
    <source>
        <dbReference type="SAM" id="Phobius"/>
    </source>
</evidence>
<keyword evidence="1" id="KW-0472">Membrane</keyword>
<evidence type="ECO:0000313" key="3">
    <source>
        <dbReference type="Proteomes" id="UP001165079"/>
    </source>
</evidence>
<protein>
    <recommendedName>
        <fullName evidence="4">DUF3592 domain-containing protein</fullName>
    </recommendedName>
</protein>